<dbReference type="Pfam" id="PF06916">
    <property type="entry name" value="FAM210A-B_dom"/>
    <property type="match status" value="1"/>
</dbReference>
<feature type="domain" description="DUF1279" evidence="2">
    <location>
        <begin position="46"/>
        <end position="165"/>
    </location>
</feature>
<dbReference type="PANTHER" id="PTHR21377">
    <property type="entry name" value="PROTEIN FAM210B, MITOCHONDRIAL"/>
    <property type="match status" value="1"/>
</dbReference>
<reference evidence="3 4" key="1">
    <citation type="submission" date="2016-01" db="EMBL/GenBank/DDBJ databases">
        <title>Genome sequence of the yeast Holleya sinecauda.</title>
        <authorList>
            <person name="Dietrich F.S."/>
        </authorList>
    </citation>
    <scope>NUCLEOTIDE SEQUENCE [LARGE SCALE GENOMIC DNA]</scope>
    <source>
        <strain evidence="3 4">ATCC 58844</strain>
    </source>
</reference>
<dbReference type="InterPro" id="IPR045866">
    <property type="entry name" value="FAM210A/B-like"/>
</dbReference>
<gene>
    <name evidence="3" type="ORF">AW171_hschr53430</name>
</gene>
<sequence>MFRALNRIASRARIIRGFQSTPQYSFRSFSLYNGTGSAAKSKRGSLKQLVQTYGWSALGVYLALAAIDFPFCYIAVHSLGERTIKVYINKVKNLVGYGVDEKEVLEQIERNRVQNELDREAAQVSGKSAWERLKTSHLLTELILAYGIHKSLIFIRVPLVAAITPGIVRVLRKWGFNIGKVNK</sequence>
<proteinExistence type="predicted"/>
<dbReference type="AlphaFoldDB" id="A0A109UZR8"/>
<evidence type="ECO:0000313" key="3">
    <source>
        <dbReference type="EMBL" id="AMD21478.1"/>
    </source>
</evidence>
<dbReference type="Proteomes" id="UP000243052">
    <property type="component" value="Chromosome v"/>
</dbReference>
<evidence type="ECO:0000256" key="1">
    <source>
        <dbReference type="SAM" id="Phobius"/>
    </source>
</evidence>
<organism evidence="3 4">
    <name type="scientific">Eremothecium sinecaudum</name>
    <dbReference type="NCBI Taxonomy" id="45286"/>
    <lineage>
        <taxon>Eukaryota</taxon>
        <taxon>Fungi</taxon>
        <taxon>Dikarya</taxon>
        <taxon>Ascomycota</taxon>
        <taxon>Saccharomycotina</taxon>
        <taxon>Saccharomycetes</taxon>
        <taxon>Saccharomycetales</taxon>
        <taxon>Saccharomycetaceae</taxon>
        <taxon>Eremothecium</taxon>
    </lineage>
</organism>
<keyword evidence="4" id="KW-1185">Reference proteome</keyword>
<dbReference type="GeneID" id="28724768"/>
<dbReference type="PANTHER" id="PTHR21377:SF0">
    <property type="entry name" value="PROTEIN FAM210B, MITOCHONDRIAL"/>
    <property type="match status" value="1"/>
</dbReference>
<feature type="transmembrane region" description="Helical" evidence="1">
    <location>
        <begin position="53"/>
        <end position="76"/>
    </location>
</feature>
<name>A0A109UZR8_9SACH</name>
<keyword evidence="1" id="KW-0812">Transmembrane</keyword>
<dbReference type="GO" id="GO:0005739">
    <property type="term" value="C:mitochondrion"/>
    <property type="evidence" value="ECO:0007669"/>
    <property type="project" value="TreeGrafter"/>
</dbReference>
<keyword evidence="1" id="KW-0472">Membrane</keyword>
<dbReference type="RefSeq" id="XP_017988474.1">
    <property type="nucleotide sequence ID" value="XM_018132985.1"/>
</dbReference>
<keyword evidence="1" id="KW-1133">Transmembrane helix</keyword>
<evidence type="ECO:0000259" key="2">
    <source>
        <dbReference type="Pfam" id="PF06916"/>
    </source>
</evidence>
<dbReference type="OrthoDB" id="426386at2759"/>
<dbReference type="EMBL" id="CP014245">
    <property type="protein sequence ID" value="AMD21478.1"/>
    <property type="molecule type" value="Genomic_DNA"/>
</dbReference>
<dbReference type="InterPro" id="IPR009688">
    <property type="entry name" value="FAM210A/B-like_dom"/>
</dbReference>
<protein>
    <submittedName>
        <fullName evidence="3">HER200Cp</fullName>
    </submittedName>
</protein>
<accession>A0A109UZR8</accession>
<evidence type="ECO:0000313" key="4">
    <source>
        <dbReference type="Proteomes" id="UP000243052"/>
    </source>
</evidence>